<dbReference type="InterPro" id="IPR036250">
    <property type="entry name" value="AcylCo_DH-like_C"/>
</dbReference>
<evidence type="ECO:0000256" key="2">
    <source>
        <dbReference type="ARBA" id="ARBA00022827"/>
    </source>
</evidence>
<dbReference type="Gene3D" id="2.40.110.10">
    <property type="entry name" value="Butyryl-CoA Dehydrogenase, subunit A, domain 2"/>
    <property type="match status" value="1"/>
</dbReference>
<dbReference type="Pfam" id="PF08028">
    <property type="entry name" value="Acyl-CoA_dh_2"/>
    <property type="match status" value="1"/>
</dbReference>
<dbReference type="PANTHER" id="PTHR48083">
    <property type="entry name" value="MEDIUM-CHAIN SPECIFIC ACYL-COA DEHYDROGENASE, MITOCHONDRIAL-RELATED"/>
    <property type="match status" value="1"/>
</dbReference>
<comment type="caution">
    <text evidence="5">The sequence shown here is derived from an EMBL/GenBank/DDBJ whole genome shotgun (WGS) entry which is preliminary data.</text>
</comment>
<evidence type="ECO:0000313" key="5">
    <source>
        <dbReference type="EMBL" id="ORA65581.1"/>
    </source>
</evidence>
<dbReference type="Gene3D" id="1.10.540.10">
    <property type="entry name" value="Acyl-CoA dehydrogenase/oxidase, N-terminal domain"/>
    <property type="match status" value="1"/>
</dbReference>
<evidence type="ECO:0000256" key="1">
    <source>
        <dbReference type="ARBA" id="ARBA00022630"/>
    </source>
</evidence>
<keyword evidence="1" id="KW-0285">Flavoprotein</keyword>
<organism evidence="5 6">
    <name type="scientific">Mycolicibacterium elephantis</name>
    <dbReference type="NCBI Taxonomy" id="81858"/>
    <lineage>
        <taxon>Bacteria</taxon>
        <taxon>Bacillati</taxon>
        <taxon>Actinomycetota</taxon>
        <taxon>Actinomycetes</taxon>
        <taxon>Mycobacteriales</taxon>
        <taxon>Mycobacteriaceae</taxon>
        <taxon>Mycolicibacterium</taxon>
    </lineage>
</organism>
<dbReference type="SUPFAM" id="SSF47203">
    <property type="entry name" value="Acyl-CoA dehydrogenase C-terminal domain-like"/>
    <property type="match status" value="1"/>
</dbReference>
<keyword evidence="2" id="KW-0274">FAD</keyword>
<dbReference type="InterPro" id="IPR013107">
    <property type="entry name" value="Acyl-CoA_DH_C"/>
</dbReference>
<reference evidence="5 6" key="1">
    <citation type="submission" date="2017-02" db="EMBL/GenBank/DDBJ databases">
        <title>The new phylogeny of genus Mycobacterium.</title>
        <authorList>
            <person name="Tortoli E."/>
            <person name="Trovato A."/>
            <person name="Cirillo D.M."/>
        </authorList>
    </citation>
    <scope>NUCLEOTIDE SEQUENCE [LARGE SCALE GENOMIC DNA]</scope>
    <source>
        <strain evidence="5 6">FI-09383</strain>
    </source>
</reference>
<dbReference type="EMBL" id="MVHP01000013">
    <property type="protein sequence ID" value="ORA65581.1"/>
    <property type="molecule type" value="Genomic_DNA"/>
</dbReference>
<dbReference type="GO" id="GO:0005737">
    <property type="term" value="C:cytoplasm"/>
    <property type="evidence" value="ECO:0007669"/>
    <property type="project" value="TreeGrafter"/>
</dbReference>
<dbReference type="InterPro" id="IPR037069">
    <property type="entry name" value="AcylCoA_DH/ox_N_sf"/>
</dbReference>
<dbReference type="GO" id="GO:0003995">
    <property type="term" value="F:acyl-CoA dehydrogenase activity"/>
    <property type="evidence" value="ECO:0007669"/>
    <property type="project" value="TreeGrafter"/>
</dbReference>
<keyword evidence="3" id="KW-0560">Oxidoreductase</keyword>
<evidence type="ECO:0000259" key="4">
    <source>
        <dbReference type="Pfam" id="PF08028"/>
    </source>
</evidence>
<dbReference type="Gene3D" id="1.20.140.10">
    <property type="entry name" value="Butyryl-CoA Dehydrogenase, subunit A, domain 3"/>
    <property type="match status" value="1"/>
</dbReference>
<proteinExistence type="predicted"/>
<dbReference type="PANTHER" id="PTHR48083:SF5">
    <property type="entry name" value="NRGC PROTEIN"/>
    <property type="match status" value="1"/>
</dbReference>
<dbReference type="InterPro" id="IPR046373">
    <property type="entry name" value="Acyl-CoA_Oxase/DH_mid-dom_sf"/>
</dbReference>
<protein>
    <submittedName>
        <fullName evidence="5">Acyl-CoA dehydrogenase</fullName>
    </submittedName>
</protein>
<dbReference type="GO" id="GO:0050660">
    <property type="term" value="F:flavin adenine dinucleotide binding"/>
    <property type="evidence" value="ECO:0007669"/>
    <property type="project" value="InterPro"/>
</dbReference>
<gene>
    <name evidence="5" type="ORF">BST23_12960</name>
</gene>
<evidence type="ECO:0000256" key="3">
    <source>
        <dbReference type="ARBA" id="ARBA00023002"/>
    </source>
</evidence>
<dbReference type="GO" id="GO:0033539">
    <property type="term" value="P:fatty acid beta-oxidation using acyl-CoA dehydrogenase"/>
    <property type="evidence" value="ECO:0007669"/>
    <property type="project" value="TreeGrafter"/>
</dbReference>
<sequence length="394" mass="42457">MTSTVDATDRVSGLARGMRELVAAEAAKSERMRTLTPPIVDAMWDTGLMSAFNPVAAGGVEPSFAEMIETWIEMAWQDGSFGWVGIANLPSSFAAATYLPDEGFAEVFTAHDNRVTLGGQFFPNGQGQAVDGGYRLTGSWSFGSGTGHSQYVAAGFLPMDEGEVRWVSEGVPDMQVAVVPRDQISFNDGWHVQGLKGTGSYDYSAEDVFVPAYRTFPLFTREPRRGSSPATRMGLMGMTAAGHASWALGVAKSMLDDVEELAATKFRMSDMASLASRPTFQKGLAHHVAAWRAARLLVLQAFGAAETAVASGEELTPTLRADMRVAAVYATDVARQCAEWAHLVAGTSAIREGTRLERAFRDMYTGTQHAFISEKVAIDAAQVWLGIIEDQFGL</sequence>
<accession>A0A1X0CZI5</accession>
<dbReference type="SUPFAM" id="SSF56645">
    <property type="entry name" value="Acyl-CoA dehydrogenase NM domain-like"/>
    <property type="match status" value="1"/>
</dbReference>
<name>A0A1A0QB57_9MYCO</name>
<dbReference type="AlphaFoldDB" id="A0A1A0QB57"/>
<evidence type="ECO:0000313" key="6">
    <source>
        <dbReference type="Proteomes" id="UP000192772"/>
    </source>
</evidence>
<dbReference type="OrthoDB" id="3404950at2"/>
<accession>A0A1A0QB57</accession>
<dbReference type="RefSeq" id="WP_064892094.1">
    <property type="nucleotide sequence ID" value="NZ_LZSM01000044.1"/>
</dbReference>
<dbReference type="PIRSF" id="PIRSF016578">
    <property type="entry name" value="HsaA"/>
    <property type="match status" value="1"/>
</dbReference>
<dbReference type="Proteomes" id="UP000192772">
    <property type="component" value="Unassembled WGS sequence"/>
</dbReference>
<feature type="domain" description="Acyl-CoA dehydrogenase C-terminal" evidence="4">
    <location>
        <begin position="242"/>
        <end position="373"/>
    </location>
</feature>
<dbReference type="InterPro" id="IPR009100">
    <property type="entry name" value="AcylCoA_DH/oxidase_NM_dom_sf"/>
</dbReference>
<dbReference type="STRING" id="81858.BST23_12960"/>
<dbReference type="InterPro" id="IPR050741">
    <property type="entry name" value="Acyl-CoA_dehydrogenase"/>
</dbReference>